<gene>
    <name evidence="1" type="ORF">BISU_0936</name>
</gene>
<sequence>MGFPTMSTFISIACIGIRHSNIHQSTVTSDKMLGQDARAASSNSLA</sequence>
<comment type="caution">
    <text evidence="1">The sequence shown here is derived from an EMBL/GenBank/DDBJ whole genome shotgun (WGS) entry which is preliminary data.</text>
</comment>
<reference evidence="1 2" key="1">
    <citation type="submission" date="2014-03" db="EMBL/GenBank/DDBJ databases">
        <title>Genomics of Bifidobacteria.</title>
        <authorList>
            <person name="Ventura M."/>
            <person name="Milani C."/>
            <person name="Lugli G.A."/>
        </authorList>
    </citation>
    <scope>NUCLEOTIDE SEQUENCE [LARGE SCALE GENOMIC DNA]</scope>
    <source>
        <strain evidence="1 2">LMG 11597</strain>
    </source>
</reference>
<dbReference type="STRING" id="77635.BISU_0936"/>
<organism evidence="1 2">
    <name type="scientific">Bifidobacterium subtile</name>
    <dbReference type="NCBI Taxonomy" id="77635"/>
    <lineage>
        <taxon>Bacteria</taxon>
        <taxon>Bacillati</taxon>
        <taxon>Actinomycetota</taxon>
        <taxon>Actinomycetes</taxon>
        <taxon>Bifidobacteriales</taxon>
        <taxon>Bifidobacteriaceae</taxon>
        <taxon>Bifidobacterium</taxon>
    </lineage>
</organism>
<name>A0A087E5F8_9BIFI</name>
<dbReference type="Proteomes" id="UP000029055">
    <property type="component" value="Unassembled WGS sequence"/>
</dbReference>
<dbReference type="AlphaFoldDB" id="A0A087E5F8"/>
<evidence type="ECO:0000313" key="1">
    <source>
        <dbReference type="EMBL" id="KFJ03009.1"/>
    </source>
</evidence>
<protein>
    <submittedName>
        <fullName evidence="1">Uncharacterized protein</fullName>
    </submittedName>
</protein>
<keyword evidence="2" id="KW-1185">Reference proteome</keyword>
<evidence type="ECO:0000313" key="2">
    <source>
        <dbReference type="Proteomes" id="UP000029055"/>
    </source>
</evidence>
<proteinExistence type="predicted"/>
<accession>A0A087E5F8</accession>
<dbReference type="EMBL" id="JGZR01000007">
    <property type="protein sequence ID" value="KFJ03009.1"/>
    <property type="molecule type" value="Genomic_DNA"/>
</dbReference>